<proteinExistence type="predicted"/>
<evidence type="ECO:0000256" key="1">
    <source>
        <dbReference type="SAM" id="MobiDB-lite"/>
    </source>
</evidence>
<organism evidence="2 3">
    <name type="scientific">Calocera viscosa (strain TUFC12733)</name>
    <dbReference type="NCBI Taxonomy" id="1330018"/>
    <lineage>
        <taxon>Eukaryota</taxon>
        <taxon>Fungi</taxon>
        <taxon>Dikarya</taxon>
        <taxon>Basidiomycota</taxon>
        <taxon>Agaricomycotina</taxon>
        <taxon>Dacrymycetes</taxon>
        <taxon>Dacrymycetales</taxon>
        <taxon>Dacrymycetaceae</taxon>
        <taxon>Calocera</taxon>
    </lineage>
</organism>
<keyword evidence="3" id="KW-1185">Reference proteome</keyword>
<evidence type="ECO:0000313" key="3">
    <source>
        <dbReference type="Proteomes" id="UP000076738"/>
    </source>
</evidence>
<protein>
    <submittedName>
        <fullName evidence="2">Uncharacterized protein</fullName>
    </submittedName>
</protein>
<dbReference type="Proteomes" id="UP000076738">
    <property type="component" value="Unassembled WGS sequence"/>
</dbReference>
<name>A0A167IR25_CALVF</name>
<evidence type="ECO:0000313" key="2">
    <source>
        <dbReference type="EMBL" id="KZO92871.1"/>
    </source>
</evidence>
<sequence length="115" mass="12200">MYPKAHFLNLPQEVPCSPPSAISSLPSTSSSPPPCSSSTCSTSSSVSSGPESSARWCRMSARTTCGGLRLSNDRTPAAAPGLPLCDTPDLRRFFKPIPHPVRRDLPAGKQYCVVP</sequence>
<accession>A0A167IR25</accession>
<feature type="region of interest" description="Disordered" evidence="1">
    <location>
        <begin position="19"/>
        <end position="54"/>
    </location>
</feature>
<reference evidence="2 3" key="1">
    <citation type="journal article" date="2016" name="Mol. Biol. Evol.">
        <title>Comparative Genomics of Early-Diverging Mushroom-Forming Fungi Provides Insights into the Origins of Lignocellulose Decay Capabilities.</title>
        <authorList>
            <person name="Nagy L.G."/>
            <person name="Riley R."/>
            <person name="Tritt A."/>
            <person name="Adam C."/>
            <person name="Daum C."/>
            <person name="Floudas D."/>
            <person name="Sun H."/>
            <person name="Yadav J.S."/>
            <person name="Pangilinan J."/>
            <person name="Larsson K.H."/>
            <person name="Matsuura K."/>
            <person name="Barry K."/>
            <person name="Labutti K."/>
            <person name="Kuo R."/>
            <person name="Ohm R.A."/>
            <person name="Bhattacharya S.S."/>
            <person name="Shirouzu T."/>
            <person name="Yoshinaga Y."/>
            <person name="Martin F.M."/>
            <person name="Grigoriev I.V."/>
            <person name="Hibbett D.S."/>
        </authorList>
    </citation>
    <scope>NUCLEOTIDE SEQUENCE [LARGE SCALE GENOMIC DNA]</scope>
    <source>
        <strain evidence="2 3">TUFC12733</strain>
    </source>
</reference>
<dbReference type="EMBL" id="KV417306">
    <property type="protein sequence ID" value="KZO92871.1"/>
    <property type="molecule type" value="Genomic_DNA"/>
</dbReference>
<feature type="compositionally biased region" description="Low complexity" evidence="1">
    <location>
        <begin position="19"/>
        <end position="53"/>
    </location>
</feature>
<dbReference type="AlphaFoldDB" id="A0A167IR25"/>
<gene>
    <name evidence="2" type="ORF">CALVIDRAFT_290315</name>
</gene>